<proteinExistence type="predicted"/>
<accession>A0A507EDV2</accession>
<evidence type="ECO:0000313" key="3">
    <source>
        <dbReference type="Proteomes" id="UP000318582"/>
    </source>
</evidence>
<feature type="domain" description="F-box" evidence="1">
    <location>
        <begin position="14"/>
        <end position="49"/>
    </location>
</feature>
<protein>
    <recommendedName>
        <fullName evidence="1">F-box domain-containing protein</fullName>
    </recommendedName>
</protein>
<name>A0A507EDV2_9FUNG</name>
<dbReference type="EMBL" id="QEAQ01000007">
    <property type="protein sequence ID" value="TPX61545.1"/>
    <property type="molecule type" value="Genomic_DNA"/>
</dbReference>
<reference evidence="2 3" key="1">
    <citation type="journal article" date="2019" name="Sci. Rep.">
        <title>Comparative genomics of chytrid fungi reveal insights into the obligate biotrophic and pathogenic lifestyle of Synchytrium endobioticum.</title>
        <authorList>
            <person name="van de Vossenberg B.T.L.H."/>
            <person name="Warris S."/>
            <person name="Nguyen H.D.T."/>
            <person name="van Gent-Pelzer M.P.E."/>
            <person name="Joly D.L."/>
            <person name="van de Geest H.C."/>
            <person name="Bonants P.J.M."/>
            <person name="Smith D.S."/>
            <person name="Levesque C.A."/>
            <person name="van der Lee T.A.J."/>
        </authorList>
    </citation>
    <scope>NUCLEOTIDE SEQUENCE [LARGE SCALE GENOMIC DNA]</scope>
    <source>
        <strain evidence="2 3">CBS 809.83</strain>
    </source>
</reference>
<sequence>MFKGRKANPVPPPINHLPLELLIQIFHFLPEPRNNLSLVCRAFAAAAQSSPVTCRLLLTLCKSATDALPTGAPVQLTWLGKSGGRLGRVTFGSRPKGLDDSDRTVWAAWPLHLSTDRRFSRKLVLGDARLLLQRQLKRRVIIVLGRLELATRSNHSIVSITSPPDETVLLDDQCWALVQDMKPNQVTIHNPPSDLFHTLPAAEAIQLLDLTDIHTQLDLTPLNPTVFRNLKHLYLTSDGRLERGIIRATSLLPLSSLQETLETLEFDGPWLHEMIDDVLSVFRTITTLQNLTTLMIDFEPRLHTPHHIAAIVRKLPNLRSLGRLGFVDRDFWRLLKSHEGSHLKDLTIGTRKEPFENRLAYHPPGFLGDLALGLLIVCPNVETLTLWMGFHGNLDELLSVIKRVREGGIKSDPERRSKLCKVVVYQAIDVGNLNGQAWRLGVGRSMQVELRTGAGLGNFSEEVVRFGKAK</sequence>
<dbReference type="InterPro" id="IPR001810">
    <property type="entry name" value="F-box_dom"/>
</dbReference>
<dbReference type="InterPro" id="IPR032675">
    <property type="entry name" value="LRR_dom_sf"/>
</dbReference>
<dbReference type="Proteomes" id="UP000318582">
    <property type="component" value="Unassembled WGS sequence"/>
</dbReference>
<dbReference type="Pfam" id="PF12937">
    <property type="entry name" value="F-box-like"/>
    <property type="match status" value="1"/>
</dbReference>
<dbReference type="InterPro" id="IPR036047">
    <property type="entry name" value="F-box-like_dom_sf"/>
</dbReference>
<dbReference type="AlphaFoldDB" id="A0A507EDV2"/>
<dbReference type="SUPFAM" id="SSF81383">
    <property type="entry name" value="F-box domain"/>
    <property type="match status" value="1"/>
</dbReference>
<gene>
    <name evidence="2" type="ORF">PhCBS80983_g01100</name>
</gene>
<organism evidence="2 3">
    <name type="scientific">Powellomyces hirtus</name>
    <dbReference type="NCBI Taxonomy" id="109895"/>
    <lineage>
        <taxon>Eukaryota</taxon>
        <taxon>Fungi</taxon>
        <taxon>Fungi incertae sedis</taxon>
        <taxon>Chytridiomycota</taxon>
        <taxon>Chytridiomycota incertae sedis</taxon>
        <taxon>Chytridiomycetes</taxon>
        <taxon>Spizellomycetales</taxon>
        <taxon>Powellomycetaceae</taxon>
        <taxon>Powellomyces</taxon>
    </lineage>
</organism>
<dbReference type="Gene3D" id="3.80.10.10">
    <property type="entry name" value="Ribonuclease Inhibitor"/>
    <property type="match status" value="1"/>
</dbReference>
<evidence type="ECO:0000259" key="1">
    <source>
        <dbReference type="Pfam" id="PF12937"/>
    </source>
</evidence>
<keyword evidence="3" id="KW-1185">Reference proteome</keyword>
<comment type="caution">
    <text evidence="2">The sequence shown here is derived from an EMBL/GenBank/DDBJ whole genome shotgun (WGS) entry which is preliminary data.</text>
</comment>
<evidence type="ECO:0000313" key="2">
    <source>
        <dbReference type="EMBL" id="TPX61545.1"/>
    </source>
</evidence>